<sequence length="950" mass="106625">MLGIQLSVIFLFLGIYVTAQIVKLQANEGNTAKEMLCNCRIDDQRCKDSCLKAYVPGNRISRAIGTLETKKPSVVTIRKILQQEERPFIRFIEKNIERNSNAQTLRNDDITARKPSIRISDSDSNTIFYNGSSYKICDLYSQANRIRGAKEQPSINDDMKILYEYVLNNPRIEGICTKSPVEYSTPHVDAMDNTSFFSSAPSRIPIDHSEPIILERNNMIPIFIKETFEPASEEGLNASKRDSIGSVSIITLKTTSITTTTTTAKVEKQEHNEPVRKTETQTILTTRTVTRQKGSPRKRSDDTVKTILKTVFVGNSDSNRNSANFEDQEPDITSSVQSRSSRKPMADGMANTLIDIQILEKIKSLLNIPAQNSTRSASSMSSETSQSSRVSAALRTITTTVERIRTTSTCKSSSAMLPTKETNNSYYDEHTRELIRSIFDMLKNSTTISESRRALPGNSTVIKEITTTVTKIASRTKGHTSAVSIIHPLEIKSPYLPTPLDPKSKEGLEPSYESYEKKLDNIYQKIVANEERYKNLIEILMSTRRKERDEDSALESLKKIYELYRDGAIYEKSIASRLKEERRSKSRLMPYSIESSLDGRWKDRTHDVADANKTKTRSREDIIEEVSSLAYKGDGLWKGLEDDNTNNSESYEAMSPVLGDFESSNDREPEQHSLSPIVSFLKEPTGRKELDLERQLRKERRFKDLQHPTVASFLDTKNDMSGAHSETADGGKGTRHRTITDVVRTTVIRDFDSSMHLSAVSSIVEERVKNIERKLNEFTDKVVQIGGKLLKLRDIQDQRIVLKESTSNSESISPTISRSSIHDGSSTPAKTMANSTESLFSTASINASISQRPSSSLDAQEKSSTSYSNLSTSSVYPRTMSPEESKEQSIDKIVDKLKEKKIPDESLLVSEDTVIDDIVEKLAPLVNDIEVSSLSTVTRTQKEMSPQSVV</sequence>
<evidence type="ECO:0000313" key="3">
    <source>
        <dbReference type="EMBL" id="UTX43628.1"/>
    </source>
</evidence>
<name>A0A9Q9F8M9_ENCHE</name>
<evidence type="ECO:0000256" key="2">
    <source>
        <dbReference type="SAM" id="SignalP"/>
    </source>
</evidence>
<reference evidence="3" key="1">
    <citation type="submission" date="2022-10" db="EMBL/GenBank/DDBJ databases">
        <title>Encephalitozoon hellem ATCC 50604 Complete Genome.</title>
        <authorList>
            <person name="Mascarenhas dos Santos A.C."/>
            <person name="Julian A.T."/>
            <person name="Pombert J.-F."/>
        </authorList>
    </citation>
    <scope>NUCLEOTIDE SEQUENCE</scope>
    <source>
        <strain evidence="3">ATCC 50604</strain>
    </source>
</reference>
<feature type="region of interest" description="Disordered" evidence="1">
    <location>
        <begin position="315"/>
        <end position="345"/>
    </location>
</feature>
<feature type="region of interest" description="Disordered" evidence="1">
    <location>
        <begin position="851"/>
        <end position="889"/>
    </location>
</feature>
<feature type="region of interest" description="Disordered" evidence="1">
    <location>
        <begin position="716"/>
        <end position="735"/>
    </location>
</feature>
<dbReference type="EMBL" id="CP075153">
    <property type="protein sequence ID" value="UTX43628.1"/>
    <property type="molecule type" value="Genomic_DNA"/>
</dbReference>
<evidence type="ECO:0000256" key="1">
    <source>
        <dbReference type="SAM" id="MobiDB-lite"/>
    </source>
</evidence>
<feature type="compositionally biased region" description="Low complexity" evidence="1">
    <location>
        <begin position="805"/>
        <end position="819"/>
    </location>
</feature>
<feature type="region of interest" description="Disordered" evidence="1">
    <location>
        <begin position="372"/>
        <end position="391"/>
    </location>
</feature>
<evidence type="ECO:0000313" key="4">
    <source>
        <dbReference type="Proteomes" id="UP001059546"/>
    </source>
</evidence>
<feature type="compositionally biased region" description="Polar residues" evidence="1">
    <location>
        <begin position="822"/>
        <end position="833"/>
    </location>
</feature>
<dbReference type="Proteomes" id="UP001059546">
    <property type="component" value="Chromosome VII"/>
</dbReference>
<feature type="chain" id="PRO_5040201542" evidence="2">
    <location>
        <begin position="20"/>
        <end position="950"/>
    </location>
</feature>
<feature type="compositionally biased region" description="Polar residues" evidence="1">
    <location>
        <begin position="315"/>
        <end position="339"/>
    </location>
</feature>
<feature type="region of interest" description="Disordered" evidence="1">
    <location>
        <begin position="805"/>
        <end position="833"/>
    </location>
</feature>
<gene>
    <name evidence="3" type="ORF">GPU96_07g13920</name>
</gene>
<accession>A0A9Q9F8M9</accession>
<keyword evidence="2" id="KW-0732">Signal</keyword>
<feature type="compositionally biased region" description="Low complexity" evidence="1">
    <location>
        <begin position="863"/>
        <end position="874"/>
    </location>
</feature>
<organism evidence="3 4">
    <name type="scientific">Encephalitozoon hellem</name>
    <name type="common">Microsporidian parasite</name>
    <dbReference type="NCBI Taxonomy" id="27973"/>
    <lineage>
        <taxon>Eukaryota</taxon>
        <taxon>Fungi</taxon>
        <taxon>Fungi incertae sedis</taxon>
        <taxon>Microsporidia</taxon>
        <taxon>Unikaryonidae</taxon>
        <taxon>Encephalitozoon</taxon>
    </lineage>
</organism>
<feature type="signal peptide" evidence="2">
    <location>
        <begin position="1"/>
        <end position="19"/>
    </location>
</feature>
<protein>
    <submittedName>
        <fullName evidence="3">Uncharacterized protein</fullName>
    </submittedName>
</protein>
<proteinExistence type="predicted"/>
<dbReference type="AlphaFoldDB" id="A0A9Q9F8M9"/>